<accession>A0AAV3B7U1</accession>
<protein>
    <recommendedName>
        <fullName evidence="2">EF-hand domain-containing protein</fullName>
    </recommendedName>
</protein>
<dbReference type="Pfam" id="PF15238">
    <property type="entry name" value="TEADIR3"/>
    <property type="match status" value="1"/>
</dbReference>
<gene>
    <name evidence="3" type="ORF">GDO54_000183</name>
</gene>
<feature type="compositionally biased region" description="Polar residues" evidence="1">
    <location>
        <begin position="96"/>
        <end position="117"/>
    </location>
</feature>
<feature type="domain" description="EF-hand" evidence="2">
    <location>
        <begin position="191"/>
        <end position="226"/>
    </location>
</feature>
<keyword evidence="4" id="KW-1185">Reference proteome</keyword>
<dbReference type="InterPro" id="IPR002048">
    <property type="entry name" value="EF_hand_dom"/>
</dbReference>
<evidence type="ECO:0000256" key="1">
    <source>
        <dbReference type="SAM" id="MobiDB-lite"/>
    </source>
</evidence>
<evidence type="ECO:0000313" key="3">
    <source>
        <dbReference type="EMBL" id="DBA32385.1"/>
    </source>
</evidence>
<evidence type="ECO:0000259" key="2">
    <source>
        <dbReference type="PROSITE" id="PS50222"/>
    </source>
</evidence>
<dbReference type="PANTHER" id="PTHR33766">
    <property type="entry name" value="PROTEIN FAM181B"/>
    <property type="match status" value="1"/>
</dbReference>
<dbReference type="InterPro" id="IPR029359">
    <property type="entry name" value="FAM181"/>
</dbReference>
<dbReference type="Gene3D" id="6.20.430.10">
    <property type="match status" value="1"/>
</dbReference>
<dbReference type="InterPro" id="IPR053819">
    <property type="entry name" value="TEADIR3_omega_loop"/>
</dbReference>
<proteinExistence type="predicted"/>
<dbReference type="PANTHER" id="PTHR33766:SF2">
    <property type="entry name" value="PROTEIN FAM181B"/>
    <property type="match status" value="1"/>
</dbReference>
<dbReference type="PROSITE" id="PS50222">
    <property type="entry name" value="EF_HAND_2"/>
    <property type="match status" value="1"/>
</dbReference>
<dbReference type="Proteomes" id="UP001181693">
    <property type="component" value="Unassembled WGS sequence"/>
</dbReference>
<comment type="caution">
    <text evidence="3">The sequence shown here is derived from an EMBL/GenBank/DDBJ whole genome shotgun (WGS) entry which is preliminary data.</text>
</comment>
<dbReference type="GO" id="GO:0005509">
    <property type="term" value="F:calcium ion binding"/>
    <property type="evidence" value="ECO:0007669"/>
    <property type="project" value="InterPro"/>
</dbReference>
<reference evidence="3" key="1">
    <citation type="thesis" date="2020" institute="ProQuest LLC" country="789 East Eisenhower Parkway, Ann Arbor, MI, USA">
        <title>Comparative Genomics and Chromosome Evolution.</title>
        <authorList>
            <person name="Mudd A.B."/>
        </authorList>
    </citation>
    <scope>NUCLEOTIDE SEQUENCE</scope>
    <source>
        <strain evidence="3">1538</strain>
        <tissue evidence="3">Blood</tissue>
    </source>
</reference>
<dbReference type="AlphaFoldDB" id="A0AAV3B7U1"/>
<name>A0AAV3B7U1_PYXAD</name>
<organism evidence="3 4">
    <name type="scientific">Pyxicephalus adspersus</name>
    <name type="common">African bullfrog</name>
    <dbReference type="NCBI Taxonomy" id="30357"/>
    <lineage>
        <taxon>Eukaryota</taxon>
        <taxon>Metazoa</taxon>
        <taxon>Chordata</taxon>
        <taxon>Craniata</taxon>
        <taxon>Vertebrata</taxon>
        <taxon>Euteleostomi</taxon>
        <taxon>Amphibia</taxon>
        <taxon>Batrachia</taxon>
        <taxon>Anura</taxon>
        <taxon>Neobatrachia</taxon>
        <taxon>Ranoidea</taxon>
        <taxon>Pyxicephalidae</taxon>
        <taxon>Pyxicephalinae</taxon>
        <taxon>Pyxicephalus</taxon>
    </lineage>
</organism>
<dbReference type="EMBL" id="DYDO01000001">
    <property type="protein sequence ID" value="DBA32385.1"/>
    <property type="molecule type" value="Genomic_DNA"/>
</dbReference>
<sequence>MAIQAAIMNHHFMPLYFPGSHVGFEKGYHEGVEFLGAVEAVADHKESSKDLLSFINSASSNIKLALDKPVKSKRKVNHRKYLQKQIKRCTGIIGNGNPSQGSPKAQMTLPSSTSPQSYHCKPPPKRDTTQTNLQSKSLAALFDNAKEVRGERCKKVPLRNRNLPPSFFTEPANCSSGLLSNSVATLKELERSSQETMEYFDLLDADYNNLISEQEIIQGASLRIHQDMTTEHSMYEPHHLLNGILYSDPWNPCNLIKKSPVGTCNVNPNENLKCLPMPGTLFTSNGDSSLPAVVEDNCSTLTSFTPCYSECPLPQMFYDCSSGYNRIGYPVL</sequence>
<evidence type="ECO:0000313" key="4">
    <source>
        <dbReference type="Proteomes" id="UP001181693"/>
    </source>
</evidence>
<feature type="region of interest" description="Disordered" evidence="1">
    <location>
        <begin position="91"/>
        <end position="133"/>
    </location>
</feature>